<accession>A0A8T0RAI9</accession>
<protein>
    <submittedName>
        <fullName evidence="1">Uncharacterized protein</fullName>
    </submittedName>
</protein>
<keyword evidence="2" id="KW-1185">Reference proteome</keyword>
<organism evidence="1 2">
    <name type="scientific">Panicum virgatum</name>
    <name type="common">Blackwell switchgrass</name>
    <dbReference type="NCBI Taxonomy" id="38727"/>
    <lineage>
        <taxon>Eukaryota</taxon>
        <taxon>Viridiplantae</taxon>
        <taxon>Streptophyta</taxon>
        <taxon>Embryophyta</taxon>
        <taxon>Tracheophyta</taxon>
        <taxon>Spermatophyta</taxon>
        <taxon>Magnoliopsida</taxon>
        <taxon>Liliopsida</taxon>
        <taxon>Poales</taxon>
        <taxon>Poaceae</taxon>
        <taxon>PACMAD clade</taxon>
        <taxon>Panicoideae</taxon>
        <taxon>Panicodae</taxon>
        <taxon>Paniceae</taxon>
        <taxon>Panicinae</taxon>
        <taxon>Panicum</taxon>
        <taxon>Panicum sect. Hiantes</taxon>
    </lineage>
</organism>
<dbReference type="AlphaFoldDB" id="A0A8T0RAI9"/>
<gene>
    <name evidence="1" type="ORF">PVAP13_6KG079200</name>
</gene>
<dbReference type="Proteomes" id="UP000823388">
    <property type="component" value="Chromosome 6K"/>
</dbReference>
<proteinExistence type="predicted"/>
<dbReference type="EMBL" id="CM029047">
    <property type="protein sequence ID" value="KAG2581933.1"/>
    <property type="molecule type" value="Genomic_DNA"/>
</dbReference>
<comment type="caution">
    <text evidence="1">The sequence shown here is derived from an EMBL/GenBank/DDBJ whole genome shotgun (WGS) entry which is preliminary data.</text>
</comment>
<sequence length="142" mass="15384">MGAWISPVWGSLSWVMLDVAHVDFFWVAGSVGGASFVLFQGQDDDGRCAPEGGCLVAKMLEVSSGTLVGLLSCRSCFFTDSGGTRGGAMCRRCVHEDPGSVKSNLTFVRVLSVSLHSWRKCPEVLVVFCNFSRVLPVRAWFS</sequence>
<evidence type="ECO:0000313" key="1">
    <source>
        <dbReference type="EMBL" id="KAG2581933.1"/>
    </source>
</evidence>
<name>A0A8T0RAI9_PANVG</name>
<reference evidence="1" key="1">
    <citation type="submission" date="2020-05" db="EMBL/GenBank/DDBJ databases">
        <title>WGS assembly of Panicum virgatum.</title>
        <authorList>
            <person name="Lovell J.T."/>
            <person name="Jenkins J."/>
            <person name="Shu S."/>
            <person name="Juenger T.E."/>
            <person name="Schmutz J."/>
        </authorList>
    </citation>
    <scope>NUCLEOTIDE SEQUENCE</scope>
    <source>
        <strain evidence="1">AP13</strain>
    </source>
</reference>
<evidence type="ECO:0000313" key="2">
    <source>
        <dbReference type="Proteomes" id="UP000823388"/>
    </source>
</evidence>